<dbReference type="KEGG" id="ska:CP970_40620"/>
<dbReference type="Proteomes" id="UP000325529">
    <property type="component" value="Chromosome"/>
</dbReference>
<feature type="domain" description="Transposase InsH N-terminal" evidence="1">
    <location>
        <begin position="34"/>
        <end position="113"/>
    </location>
</feature>
<evidence type="ECO:0000313" key="4">
    <source>
        <dbReference type="Proteomes" id="UP000325529"/>
    </source>
</evidence>
<dbReference type="AlphaFoldDB" id="A0A5J6GPR7"/>
<dbReference type="EMBL" id="CP023699">
    <property type="protein sequence ID" value="QEU96412.1"/>
    <property type="molecule type" value="Genomic_DNA"/>
</dbReference>
<organism evidence="3 4">
    <name type="scientific">Streptomyces kanamyceticus</name>
    <dbReference type="NCBI Taxonomy" id="1967"/>
    <lineage>
        <taxon>Bacteria</taxon>
        <taxon>Bacillati</taxon>
        <taxon>Actinomycetota</taxon>
        <taxon>Actinomycetes</taxon>
        <taxon>Kitasatosporales</taxon>
        <taxon>Streptomycetaceae</taxon>
        <taxon>Streptomyces</taxon>
    </lineage>
</organism>
<dbReference type="InterPro" id="IPR008490">
    <property type="entry name" value="Transposase_InsH_N"/>
</dbReference>
<evidence type="ECO:0000313" key="3">
    <source>
        <dbReference type="EMBL" id="QEU96412.1"/>
    </source>
</evidence>
<dbReference type="RefSeq" id="WP_107099085.1">
    <property type="nucleotide sequence ID" value="NZ_CP023699.1"/>
</dbReference>
<dbReference type="PANTHER" id="PTHR35604:SF2">
    <property type="entry name" value="TRANSPOSASE INSH FOR INSERTION SEQUENCE ELEMENT IS5A-RELATED"/>
    <property type="match status" value="1"/>
</dbReference>
<reference evidence="3 4" key="1">
    <citation type="submission" date="2017-09" db="EMBL/GenBank/DDBJ databases">
        <authorList>
            <person name="Lee N."/>
            <person name="Cho B.-K."/>
        </authorList>
    </citation>
    <scope>NUCLEOTIDE SEQUENCE [LARGE SCALE GENOMIC DNA]</scope>
    <source>
        <strain evidence="3 4">ATCC 12853</strain>
    </source>
</reference>
<keyword evidence="4" id="KW-1185">Reference proteome</keyword>
<name>A0A5J6GPR7_STRKN</name>
<dbReference type="PANTHER" id="PTHR35604">
    <property type="entry name" value="TRANSPOSASE INSH FOR INSERTION SEQUENCE ELEMENT IS5A-RELATED"/>
    <property type="match status" value="1"/>
</dbReference>
<gene>
    <name evidence="3" type="ORF">CP970_40620</name>
</gene>
<accession>A0A5J6GPR7</accession>
<protein>
    <submittedName>
        <fullName evidence="3">IS1182 family transposase</fullName>
    </submittedName>
</protein>
<sequence length="481" mass="53646">MAMRAKAGAVIPAMTVRVARASNPKGTVAMWVRDRLDGLWSDADFAAWYPRDGRPGISPAQLATVSVLQYLLRLSDRATAEAIRCRIDFKYGLALDLDDPGFDHSVLGDFRDRLAEDDRADGLFDLALTRLREAGLVKERGRQRTDSTHVLAAVRDMNRLELVAESVRDALEDLARYDPAWLAPLIEQEWGKRYGRPPRPGRLPHTPQARLRHAEQAGADGQKILRAVWAADAPAVLRTLPQVEVLRRVWVEQYFFDADAGRLRWRSSGKGGQGLPPPLTGLVSPYDTEVRYARRGGTIGRGYMAHVTETCDDGDEPRVITDVLTTHAPIHDSQVLPVIRQRLGARGLLPREHLVDGGYISIALMDRTTREHGITLTGPVRKNYSRQNLKNEGFGKDAFHIDFDRRQAVCPRGKTSSSWKDPAQVIEGVPYILVKFRKADCTPCPVRIRCAGSATAPRALSLLPENLHHLLGRLRIEQQSP</sequence>
<evidence type="ECO:0000259" key="2">
    <source>
        <dbReference type="Pfam" id="PF13751"/>
    </source>
</evidence>
<dbReference type="InterPro" id="IPR025668">
    <property type="entry name" value="Tnp_DDE_dom"/>
</dbReference>
<evidence type="ECO:0000259" key="1">
    <source>
        <dbReference type="Pfam" id="PF05598"/>
    </source>
</evidence>
<dbReference type="Pfam" id="PF13751">
    <property type="entry name" value="DDE_Tnp_1_6"/>
    <property type="match status" value="1"/>
</dbReference>
<dbReference type="Pfam" id="PF05598">
    <property type="entry name" value="DUF772"/>
    <property type="match status" value="1"/>
</dbReference>
<proteinExistence type="predicted"/>
<feature type="domain" description="Transposase DDE" evidence="2">
    <location>
        <begin position="409"/>
        <end position="475"/>
    </location>
</feature>